<comment type="caution">
    <text evidence="6">The sequence shown here is derived from an EMBL/GenBank/DDBJ whole genome shotgun (WGS) entry which is preliminary data.</text>
</comment>
<keyword evidence="4 6" id="KW-0067">ATP-binding</keyword>
<dbReference type="PANTHER" id="PTHR43790:SF9">
    <property type="entry name" value="GALACTOFURANOSE TRANSPORTER ATP-BINDING PROTEIN YTFR"/>
    <property type="match status" value="1"/>
</dbReference>
<dbReference type="EMBL" id="JAAZSR010000665">
    <property type="protein sequence ID" value="NKX52684.1"/>
    <property type="molecule type" value="Genomic_DNA"/>
</dbReference>
<feature type="non-terminal residue" evidence="6">
    <location>
        <position position="328"/>
    </location>
</feature>
<evidence type="ECO:0000256" key="4">
    <source>
        <dbReference type="ARBA" id="ARBA00022840"/>
    </source>
</evidence>
<proteinExistence type="predicted"/>
<dbReference type="InterPro" id="IPR050107">
    <property type="entry name" value="ABC_carbohydrate_import_ATPase"/>
</dbReference>
<feature type="non-terminal residue" evidence="6">
    <location>
        <position position="1"/>
    </location>
</feature>
<evidence type="ECO:0000313" key="7">
    <source>
        <dbReference type="Proteomes" id="UP000523795"/>
    </source>
</evidence>
<feature type="domain" description="ABC transporter" evidence="5">
    <location>
        <begin position="180"/>
        <end position="325"/>
    </location>
</feature>
<gene>
    <name evidence="6" type="ORF">HER39_19325</name>
</gene>
<keyword evidence="3" id="KW-0547">Nucleotide-binding</keyword>
<keyword evidence="7" id="KW-1185">Reference proteome</keyword>
<keyword evidence="1" id="KW-0813">Transport</keyword>
<evidence type="ECO:0000259" key="5">
    <source>
        <dbReference type="Pfam" id="PF00005"/>
    </source>
</evidence>
<sequence length="328" mass="35525">PPNITIAAKLCLPDLPRGPLGLVSRRKMAANAPRILDKFGAGHIDPEALIADVDLTTRQQVEIIAAMSIDPKLLILDEPTAALPDTTWLFAQLRRLKENGCAVVYISHKLHEIEAICDRGTILRSGHTVGSFTRGEKTDDELVELMIGRSFTKTFPPKPPGLGGGKPVLVAEGLAVGTRLKEASLTVRENEIVGIAGLEGHGQRELLYGLADLMPLAAGRVLVEPTETGVKTAPVPEERKTEALFLEMSPAFNMTAGSLRKYPAAGIVSKRREMRLADTIAKQVNLPRQMLARRVADLSGGNQQKAVFARTISQDPRCLILFDPTRGV</sequence>
<dbReference type="Gene3D" id="3.40.50.300">
    <property type="entry name" value="P-loop containing nucleotide triphosphate hydrolases"/>
    <property type="match status" value="2"/>
</dbReference>
<protein>
    <submittedName>
        <fullName evidence="6">Sugar ABC transporter ATP-binding protein</fullName>
    </submittedName>
</protein>
<dbReference type="InterPro" id="IPR003439">
    <property type="entry name" value="ABC_transporter-like_ATP-bd"/>
</dbReference>
<dbReference type="Proteomes" id="UP000523795">
    <property type="component" value="Unassembled WGS sequence"/>
</dbReference>
<name>A0ABX1JWJ0_9MICC</name>
<organism evidence="6 7">
    <name type="scientific">Arthrobacter deserti</name>
    <dbReference type="NCBI Taxonomy" id="1742687"/>
    <lineage>
        <taxon>Bacteria</taxon>
        <taxon>Bacillati</taxon>
        <taxon>Actinomycetota</taxon>
        <taxon>Actinomycetes</taxon>
        <taxon>Micrococcales</taxon>
        <taxon>Micrococcaceae</taxon>
        <taxon>Arthrobacter</taxon>
    </lineage>
</organism>
<keyword evidence="2" id="KW-0677">Repeat</keyword>
<evidence type="ECO:0000313" key="6">
    <source>
        <dbReference type="EMBL" id="NKX52684.1"/>
    </source>
</evidence>
<dbReference type="PANTHER" id="PTHR43790">
    <property type="entry name" value="CARBOHYDRATE TRANSPORT ATP-BINDING PROTEIN MG119-RELATED"/>
    <property type="match status" value="1"/>
</dbReference>
<evidence type="ECO:0000256" key="3">
    <source>
        <dbReference type="ARBA" id="ARBA00022741"/>
    </source>
</evidence>
<reference evidence="6 7" key="1">
    <citation type="submission" date="2020-04" db="EMBL/GenBank/DDBJ databases">
        <authorList>
            <person name="Liu S."/>
        </authorList>
    </citation>
    <scope>NUCLEOTIDE SEQUENCE [LARGE SCALE GENOMIC DNA]</scope>
    <source>
        <strain evidence="6 7">CGMCC 1.15091</strain>
    </source>
</reference>
<dbReference type="InterPro" id="IPR027417">
    <property type="entry name" value="P-loop_NTPase"/>
</dbReference>
<accession>A0ABX1JWJ0</accession>
<dbReference type="Pfam" id="PF00005">
    <property type="entry name" value="ABC_tran"/>
    <property type="match status" value="1"/>
</dbReference>
<evidence type="ECO:0000256" key="2">
    <source>
        <dbReference type="ARBA" id="ARBA00022737"/>
    </source>
</evidence>
<evidence type="ECO:0000256" key="1">
    <source>
        <dbReference type="ARBA" id="ARBA00022448"/>
    </source>
</evidence>
<dbReference type="SUPFAM" id="SSF52540">
    <property type="entry name" value="P-loop containing nucleoside triphosphate hydrolases"/>
    <property type="match status" value="2"/>
</dbReference>
<dbReference type="GO" id="GO:0005524">
    <property type="term" value="F:ATP binding"/>
    <property type="evidence" value="ECO:0007669"/>
    <property type="project" value="UniProtKB-KW"/>
</dbReference>